<dbReference type="GO" id="GO:0008712">
    <property type="term" value="F:ADP-glyceromanno-heptose 6-epimerase activity"/>
    <property type="evidence" value="ECO:0007669"/>
    <property type="project" value="UniProtKB-UniRule"/>
</dbReference>
<dbReference type="GO" id="GO:0005975">
    <property type="term" value="P:carbohydrate metabolic process"/>
    <property type="evidence" value="ECO:0007669"/>
    <property type="project" value="UniProtKB-UniRule"/>
</dbReference>
<keyword evidence="2 4" id="KW-0413">Isomerase</keyword>
<reference evidence="6 7" key="1">
    <citation type="submission" date="2020-08" db="EMBL/GenBank/DDBJ databases">
        <title>Genomic Encyclopedia of Type Strains, Phase IV (KMG-IV): sequencing the most valuable type-strain genomes for metagenomic binning, comparative biology and taxonomic classification.</title>
        <authorList>
            <person name="Goeker M."/>
        </authorList>
    </citation>
    <scope>NUCLEOTIDE SEQUENCE [LARGE SCALE GENOMIC DNA]</scope>
    <source>
        <strain evidence="6 7">DSM 23960</strain>
    </source>
</reference>
<feature type="binding site" evidence="4">
    <location>
        <position position="198"/>
    </location>
    <ligand>
        <name>substrate</name>
    </ligand>
</feature>
<keyword evidence="3 4" id="KW-0119">Carbohydrate metabolism</keyword>
<gene>
    <name evidence="4" type="primary">hldD</name>
    <name evidence="6" type="ORF">GGR12_001789</name>
</gene>
<evidence type="ECO:0000256" key="4">
    <source>
        <dbReference type="HAMAP-Rule" id="MF_01601"/>
    </source>
</evidence>
<dbReference type="Gene3D" id="3.90.25.10">
    <property type="entry name" value="UDP-galactose 4-epimerase, domain 1"/>
    <property type="match status" value="1"/>
</dbReference>
<feature type="binding site" evidence="4">
    <location>
        <position position="44"/>
    </location>
    <ligand>
        <name>NADP(+)</name>
        <dbReference type="ChEBI" id="CHEBI:58349"/>
    </ligand>
</feature>
<feature type="binding site" evidence="4">
    <location>
        <begin position="212"/>
        <end position="215"/>
    </location>
    <ligand>
        <name>substrate</name>
    </ligand>
</feature>
<evidence type="ECO:0000256" key="2">
    <source>
        <dbReference type="ARBA" id="ARBA00023235"/>
    </source>
</evidence>
<evidence type="ECO:0000313" key="7">
    <source>
        <dbReference type="Proteomes" id="UP000529946"/>
    </source>
</evidence>
<feature type="binding site" evidence="4">
    <location>
        <position position="226"/>
    </location>
    <ligand>
        <name>substrate</name>
    </ligand>
</feature>
<keyword evidence="7" id="KW-1185">Reference proteome</keyword>
<dbReference type="InterPro" id="IPR036291">
    <property type="entry name" value="NAD(P)-bd_dom_sf"/>
</dbReference>
<dbReference type="SUPFAM" id="SSF51735">
    <property type="entry name" value="NAD(P)-binding Rossmann-fold domains"/>
    <property type="match status" value="1"/>
</dbReference>
<dbReference type="InterPro" id="IPR011912">
    <property type="entry name" value="Heptose_epim"/>
</dbReference>
<dbReference type="Pfam" id="PF01370">
    <property type="entry name" value="Epimerase"/>
    <property type="match status" value="1"/>
</dbReference>
<evidence type="ECO:0000256" key="3">
    <source>
        <dbReference type="ARBA" id="ARBA00023277"/>
    </source>
</evidence>
<feature type="binding site" evidence="4">
    <location>
        <position position="181"/>
    </location>
    <ligand>
        <name>NADP(+)</name>
        <dbReference type="ChEBI" id="CHEBI:58349"/>
    </ligand>
</feature>
<comment type="caution">
    <text evidence="4">Lacks conserved residue(s) required for the propagation of feature annotation.</text>
</comment>
<comment type="caution">
    <text evidence="6">The sequence shown here is derived from an EMBL/GenBank/DDBJ whole genome shotgun (WGS) entry which is preliminary data.</text>
</comment>
<comment type="catalytic activity">
    <reaction evidence="4">
        <text>ADP-D-glycero-beta-D-manno-heptose = ADP-L-glycero-beta-D-manno-heptose</text>
        <dbReference type="Rhea" id="RHEA:17577"/>
        <dbReference type="ChEBI" id="CHEBI:59967"/>
        <dbReference type="ChEBI" id="CHEBI:61506"/>
        <dbReference type="EC" id="5.1.3.20"/>
    </reaction>
</comment>
<dbReference type="InterPro" id="IPR001509">
    <property type="entry name" value="Epimerase_deHydtase"/>
</dbReference>
<feature type="domain" description="NAD-dependent epimerase/dehydratase" evidence="5">
    <location>
        <begin position="6"/>
        <end position="254"/>
    </location>
</feature>
<dbReference type="GO" id="GO:0097171">
    <property type="term" value="P:ADP-L-glycero-beta-D-manno-heptose biosynthetic process"/>
    <property type="evidence" value="ECO:0007669"/>
    <property type="project" value="UniProtKB-UniPathway"/>
</dbReference>
<dbReference type="UniPathway" id="UPA00356">
    <property type="reaction ID" value="UER00440"/>
</dbReference>
<comment type="cofactor">
    <cofactor evidence="4">
        <name>NADP(+)</name>
        <dbReference type="ChEBI" id="CHEBI:58349"/>
    </cofactor>
    <text evidence="4">Binds 1 NADP(+) per subunit.</text>
</comment>
<accession>A0A7W6NPI4</accession>
<keyword evidence="1 4" id="KW-0521">NADP</keyword>
<feature type="binding site" evidence="4">
    <location>
        <position position="153"/>
    </location>
    <ligand>
        <name>NADP(+)</name>
        <dbReference type="ChEBI" id="CHEBI:58349"/>
    </ligand>
</feature>
<sequence length="333" mass="36912">MARRMIVVTGGAGFIGSNIVARLCAEDRRDIVVCDRMEDAALGKWKNLAKHPIADFWQPEELFEQLERHAEAIEAVVHMGAISSTTEADADLIMRTNFTLSRDIWDWCALRDARMIYASSAATYGDGDQGFVDDDSLEGLASLRPLNAYGYSKMLFDQYAARQSDRGQSPSQWAGLKFFNVYGPNEGHKGGMKSVVAQIWPKVQAGEPVTLFRSHNPNYADGGQLRDFVFVDDVVDIIEWLLDTPEVSGVFNAGSGQARSFLDLANATFAAAGKAPSVEYVDTPVSIRDKYQYFTQASMDRVRAAGFGGQSTPLEEGVRRYVQDFLMKADPYR</sequence>
<evidence type="ECO:0000256" key="1">
    <source>
        <dbReference type="ARBA" id="ARBA00022857"/>
    </source>
</evidence>
<dbReference type="GO" id="GO:0050661">
    <property type="term" value="F:NADP binding"/>
    <property type="evidence" value="ECO:0007669"/>
    <property type="project" value="InterPro"/>
</dbReference>
<comment type="function">
    <text evidence="4">Catalyzes the interconversion between ADP-D-glycero-beta-D-manno-heptose and ADP-L-glycero-beta-D-manno-heptose via an epimerization at carbon 6 of the heptose.</text>
</comment>
<dbReference type="AlphaFoldDB" id="A0A7W6NPI4"/>
<feature type="binding site" evidence="4">
    <location>
        <position position="291"/>
    </location>
    <ligand>
        <name>substrate</name>
    </ligand>
</feature>
<dbReference type="NCBIfam" id="TIGR02197">
    <property type="entry name" value="heptose_epim"/>
    <property type="match status" value="1"/>
</dbReference>
<proteinExistence type="inferred from homology"/>
<name>A0A7W6NPI4_9CAUL</name>
<evidence type="ECO:0000313" key="6">
    <source>
        <dbReference type="EMBL" id="MBB4082923.1"/>
    </source>
</evidence>
<comment type="domain">
    <text evidence="4">Contains a large N-terminal NADP-binding domain, and a smaller C-terminal substrate-binding domain.</text>
</comment>
<feature type="binding site" evidence="4">
    <location>
        <begin position="79"/>
        <end position="83"/>
    </location>
    <ligand>
        <name>NADP(+)</name>
        <dbReference type="ChEBI" id="CHEBI:58349"/>
    </ligand>
</feature>
<feature type="active site" description="Proton acceptor" evidence="4">
    <location>
        <position position="149"/>
    </location>
</feature>
<comment type="pathway">
    <text evidence="4">Nucleotide-sugar biosynthesis; ADP-L-glycero-beta-D-manno-heptose biosynthesis; ADP-L-glycero-beta-D-manno-heptose from D-glycero-beta-D-manno-heptose 7-phosphate: step 4/4.</text>
</comment>
<dbReference type="EC" id="5.1.3.20" evidence="4"/>
<protein>
    <recommendedName>
        <fullName evidence="4">ADP-L-glycero-D-manno-heptose-6-epimerase</fullName>
        <ecNumber evidence="4">5.1.3.20</ecNumber>
    </recommendedName>
    <alternativeName>
        <fullName evidence="4">ADP-L-glycero-beta-D-manno-heptose-6-epimerase</fullName>
        <shortName evidence="4">ADP-glyceromanno-heptose 6-epimerase</shortName>
        <shortName evidence="4">ADP-hep 6-epimerase</shortName>
        <shortName evidence="4">AGME</shortName>
    </alternativeName>
</protein>
<evidence type="ECO:0000259" key="5">
    <source>
        <dbReference type="Pfam" id="PF01370"/>
    </source>
</evidence>
<dbReference type="Gene3D" id="3.40.50.720">
    <property type="entry name" value="NAD(P)-binding Rossmann-like Domain"/>
    <property type="match status" value="1"/>
</dbReference>
<dbReference type="PANTHER" id="PTHR43103">
    <property type="entry name" value="NUCLEOSIDE-DIPHOSPHATE-SUGAR EPIMERASE"/>
    <property type="match status" value="1"/>
</dbReference>
<feature type="binding site" evidence="4">
    <location>
        <position position="180"/>
    </location>
    <ligand>
        <name>substrate</name>
    </ligand>
</feature>
<dbReference type="EMBL" id="JACIDM010000002">
    <property type="protein sequence ID" value="MBB4082923.1"/>
    <property type="molecule type" value="Genomic_DNA"/>
</dbReference>
<organism evidence="6 7">
    <name type="scientific">Brevundimonas lenta</name>
    <dbReference type="NCBI Taxonomy" id="424796"/>
    <lineage>
        <taxon>Bacteria</taxon>
        <taxon>Pseudomonadati</taxon>
        <taxon>Pseudomonadota</taxon>
        <taxon>Alphaproteobacteria</taxon>
        <taxon>Caulobacterales</taxon>
        <taxon>Caulobacteraceae</taxon>
        <taxon>Brevundimonas</taxon>
    </lineage>
</organism>
<dbReference type="PANTHER" id="PTHR43103:SF3">
    <property type="entry name" value="ADP-L-GLYCERO-D-MANNO-HEPTOSE-6-EPIMERASE"/>
    <property type="match status" value="1"/>
</dbReference>
<dbReference type="CDD" id="cd05248">
    <property type="entry name" value="ADP_GME_SDR_e"/>
    <property type="match status" value="1"/>
</dbReference>
<comment type="similarity">
    <text evidence="4">Belongs to the NAD(P)-dependent epimerase/dehydratase family. HldD subfamily.</text>
</comment>
<feature type="binding site" evidence="4">
    <location>
        <begin position="14"/>
        <end position="15"/>
    </location>
    <ligand>
        <name>NADP(+)</name>
        <dbReference type="ChEBI" id="CHEBI:58349"/>
    </ligand>
</feature>
<dbReference type="HAMAP" id="MF_01601">
    <property type="entry name" value="Heptose_epimerase"/>
    <property type="match status" value="1"/>
</dbReference>
<comment type="subunit">
    <text evidence="4">Homopentamer.</text>
</comment>
<dbReference type="Proteomes" id="UP000529946">
    <property type="component" value="Unassembled WGS sequence"/>
</dbReference>
<feature type="binding site" evidence="4">
    <location>
        <position position="191"/>
    </location>
    <ligand>
        <name>substrate</name>
    </ligand>
</feature>
<feature type="binding site" evidence="4">
    <location>
        <position position="189"/>
    </location>
    <ligand>
        <name>NADP(+)</name>
        <dbReference type="ChEBI" id="CHEBI:58349"/>
    </ligand>
</feature>
<feature type="active site" description="Proton acceptor" evidence="4">
    <location>
        <position position="189"/>
    </location>
</feature>
<feature type="binding site" evidence="4">
    <location>
        <begin position="35"/>
        <end position="36"/>
    </location>
    <ligand>
        <name>NADP(+)</name>
        <dbReference type="ChEBI" id="CHEBI:58349"/>
    </ligand>
</feature>
<dbReference type="RefSeq" id="WP_246328827.1">
    <property type="nucleotide sequence ID" value="NZ_BAAAER010000001.1"/>
</dbReference>